<evidence type="ECO:0000313" key="11">
    <source>
        <dbReference type="Proteomes" id="UP000030403"/>
    </source>
</evidence>
<comment type="similarity">
    <text evidence="2">Belongs to the GerABKC lipoprotein family.</text>
</comment>
<evidence type="ECO:0000256" key="3">
    <source>
        <dbReference type="ARBA" id="ARBA00022544"/>
    </source>
</evidence>
<dbReference type="Pfam" id="PF05504">
    <property type="entry name" value="Spore_GerAC"/>
    <property type="match status" value="1"/>
</dbReference>
<keyword evidence="7" id="KW-0449">Lipoprotein</keyword>
<protein>
    <recommendedName>
        <fullName evidence="12">Spore germination protein</fullName>
    </recommendedName>
</protein>
<dbReference type="InterPro" id="IPR057336">
    <property type="entry name" value="GerAC_N"/>
</dbReference>
<dbReference type="Gene3D" id="6.20.190.10">
    <property type="entry name" value="Nutrient germinant receptor protein C, domain 1"/>
    <property type="match status" value="1"/>
</dbReference>
<dbReference type="NCBIfam" id="TIGR02887">
    <property type="entry name" value="spore_ger_x_C"/>
    <property type="match status" value="1"/>
</dbReference>
<keyword evidence="11" id="KW-1185">Reference proteome</keyword>
<dbReference type="RefSeq" id="WP_027447003.1">
    <property type="nucleotide sequence ID" value="NZ_AULJ01000045.1"/>
</dbReference>
<dbReference type="eggNOG" id="ENOG502Z9N7">
    <property type="taxonomic scope" value="Bacteria"/>
</dbReference>
<sequence length="396" mass="44396">MNRVITKIIVLFLLLATLSGCWSKKELDNLAIVTGIGIDKAEEGYEVSVQIINPAEVAAKQLTTRTAVSSYTASGKSLFDAIRNLIEVTPRKVYLSHTRIVIFSEELAKEGISDTIDFLVRDHELRTDFYLAIAKGYSAKQMLNILTPLDKIPASKMYAMIDNSERYLAQTRTVKIQKFTADLLLEGQQPFLTGIYIQGSTDIGNSIENVERVDSPAKILADHIGAMKGDQLIGWLEHKESKGFNYLTGKVKNSTEIIPCKDDDKYTSFEIISTDKKIKGKVKDGKPTFTIDIKVRANVAQSDCELKISNPKTLDKLEKDLNKEISDTASLTLEAIQKDLQTDIVGFGELLHRTKNKDWQKIKGQWDELFPEADIKVNVQTKIKRTGTITDSFKEK</sequence>
<dbReference type="PROSITE" id="PS51257">
    <property type="entry name" value="PROKAR_LIPOPROTEIN"/>
    <property type="match status" value="1"/>
</dbReference>
<reference evidence="10 11" key="1">
    <citation type="submission" date="2013-08" db="EMBL/GenBank/DDBJ databases">
        <authorList>
            <person name="Huang J."/>
            <person name="Wang G."/>
        </authorList>
    </citation>
    <scope>NUCLEOTIDE SEQUENCE [LARGE SCALE GENOMIC DNA]</scope>
    <source>
        <strain evidence="10 11">BH030004</strain>
    </source>
</reference>
<dbReference type="InterPro" id="IPR008844">
    <property type="entry name" value="Spore_GerAC-like"/>
</dbReference>
<dbReference type="InterPro" id="IPR038501">
    <property type="entry name" value="Spore_GerAC_C_sf"/>
</dbReference>
<evidence type="ECO:0000256" key="5">
    <source>
        <dbReference type="ARBA" id="ARBA00023136"/>
    </source>
</evidence>
<proteinExistence type="inferred from homology"/>
<dbReference type="Proteomes" id="UP000030403">
    <property type="component" value="Unassembled WGS sequence"/>
</dbReference>
<evidence type="ECO:0008006" key="12">
    <source>
        <dbReference type="Google" id="ProtNLM"/>
    </source>
</evidence>
<keyword evidence="6" id="KW-0564">Palmitate</keyword>
<feature type="domain" description="Spore germination protein N-terminal" evidence="9">
    <location>
        <begin position="24"/>
        <end position="195"/>
    </location>
</feature>
<organism evidence="10 11">
    <name type="scientific">Pontibacillus marinus BH030004 = DSM 16465</name>
    <dbReference type="NCBI Taxonomy" id="1385511"/>
    <lineage>
        <taxon>Bacteria</taxon>
        <taxon>Bacillati</taxon>
        <taxon>Bacillota</taxon>
        <taxon>Bacilli</taxon>
        <taxon>Bacillales</taxon>
        <taxon>Bacillaceae</taxon>
        <taxon>Pontibacillus</taxon>
    </lineage>
</organism>
<keyword evidence="4" id="KW-0732">Signal</keyword>
<evidence type="ECO:0000256" key="2">
    <source>
        <dbReference type="ARBA" id="ARBA00007886"/>
    </source>
</evidence>
<dbReference type="PANTHER" id="PTHR35789:SF1">
    <property type="entry name" value="SPORE GERMINATION PROTEIN B3"/>
    <property type="match status" value="1"/>
</dbReference>
<comment type="subcellular location">
    <subcellularLocation>
        <location evidence="1">Membrane</location>
        <topology evidence="1">Lipid-anchor</topology>
    </subcellularLocation>
</comment>
<name>A0A0A5G2C1_9BACI</name>
<evidence type="ECO:0000256" key="4">
    <source>
        <dbReference type="ARBA" id="ARBA00022729"/>
    </source>
</evidence>
<evidence type="ECO:0000313" key="10">
    <source>
        <dbReference type="EMBL" id="KGX85240.1"/>
    </source>
</evidence>
<evidence type="ECO:0000256" key="1">
    <source>
        <dbReference type="ARBA" id="ARBA00004635"/>
    </source>
</evidence>
<dbReference type="Gene3D" id="3.30.300.210">
    <property type="entry name" value="Nutrient germinant receptor protein C, domain 3"/>
    <property type="match status" value="1"/>
</dbReference>
<evidence type="ECO:0000259" key="8">
    <source>
        <dbReference type="Pfam" id="PF05504"/>
    </source>
</evidence>
<evidence type="ECO:0000256" key="7">
    <source>
        <dbReference type="ARBA" id="ARBA00023288"/>
    </source>
</evidence>
<feature type="domain" description="Spore germination GerAC-like C-terminal" evidence="8">
    <location>
        <begin position="226"/>
        <end position="387"/>
    </location>
</feature>
<dbReference type="GO" id="GO:0016020">
    <property type="term" value="C:membrane"/>
    <property type="evidence" value="ECO:0007669"/>
    <property type="project" value="UniProtKB-SubCell"/>
</dbReference>
<keyword evidence="5" id="KW-0472">Membrane</keyword>
<accession>A0A0A5G2C1</accession>
<dbReference type="PANTHER" id="PTHR35789">
    <property type="entry name" value="SPORE GERMINATION PROTEIN B3"/>
    <property type="match status" value="1"/>
</dbReference>
<dbReference type="EMBL" id="AVPF01000042">
    <property type="protein sequence ID" value="KGX85240.1"/>
    <property type="molecule type" value="Genomic_DNA"/>
</dbReference>
<keyword evidence="3" id="KW-0309">Germination</keyword>
<evidence type="ECO:0000256" key="6">
    <source>
        <dbReference type="ARBA" id="ARBA00023139"/>
    </source>
</evidence>
<comment type="caution">
    <text evidence="10">The sequence shown here is derived from an EMBL/GenBank/DDBJ whole genome shotgun (WGS) entry which is preliminary data.</text>
</comment>
<dbReference type="AlphaFoldDB" id="A0A0A5G2C1"/>
<dbReference type="STRING" id="1385511.GCA_000425225_03404"/>
<dbReference type="GO" id="GO:0009847">
    <property type="term" value="P:spore germination"/>
    <property type="evidence" value="ECO:0007669"/>
    <property type="project" value="InterPro"/>
</dbReference>
<gene>
    <name evidence="10" type="ORF">N783_15050</name>
</gene>
<evidence type="ECO:0000259" key="9">
    <source>
        <dbReference type="Pfam" id="PF25198"/>
    </source>
</evidence>
<dbReference type="Pfam" id="PF25198">
    <property type="entry name" value="Spore_GerAC_N"/>
    <property type="match status" value="1"/>
</dbReference>
<dbReference type="InterPro" id="IPR046953">
    <property type="entry name" value="Spore_GerAC-like_C"/>
</dbReference>